<reference evidence="1" key="1">
    <citation type="journal article" date="2014" name="Front. Microbiol.">
        <title>High frequency of phylogenetically diverse reductive dehalogenase-homologous genes in deep subseafloor sedimentary metagenomes.</title>
        <authorList>
            <person name="Kawai M."/>
            <person name="Futagami T."/>
            <person name="Toyoda A."/>
            <person name="Takaki Y."/>
            <person name="Nishi S."/>
            <person name="Hori S."/>
            <person name="Arai W."/>
            <person name="Tsubouchi T."/>
            <person name="Morono Y."/>
            <person name="Uchiyama I."/>
            <person name="Ito T."/>
            <person name="Fujiyama A."/>
            <person name="Inagaki F."/>
            <person name="Takami H."/>
        </authorList>
    </citation>
    <scope>NUCLEOTIDE SEQUENCE</scope>
    <source>
        <strain evidence="1">Expedition CK06-06</strain>
    </source>
</reference>
<accession>X1NW97</accession>
<dbReference type="EMBL" id="BARV01028506">
    <property type="protein sequence ID" value="GAI34466.1"/>
    <property type="molecule type" value="Genomic_DNA"/>
</dbReference>
<feature type="non-terminal residue" evidence="1">
    <location>
        <position position="1"/>
    </location>
</feature>
<gene>
    <name evidence="1" type="ORF">S06H3_45613</name>
</gene>
<proteinExistence type="predicted"/>
<name>X1NW97_9ZZZZ</name>
<feature type="non-terminal residue" evidence="1">
    <location>
        <position position="259"/>
    </location>
</feature>
<evidence type="ECO:0000313" key="1">
    <source>
        <dbReference type="EMBL" id="GAI34466.1"/>
    </source>
</evidence>
<organism evidence="1">
    <name type="scientific">marine sediment metagenome</name>
    <dbReference type="NCBI Taxonomy" id="412755"/>
    <lineage>
        <taxon>unclassified sequences</taxon>
        <taxon>metagenomes</taxon>
        <taxon>ecological metagenomes</taxon>
    </lineage>
</organism>
<comment type="caution">
    <text evidence="1">The sequence shown here is derived from an EMBL/GenBank/DDBJ whole genome shotgun (WGS) entry which is preliminary data.</text>
</comment>
<protein>
    <submittedName>
        <fullName evidence="1">Uncharacterized protein</fullName>
    </submittedName>
</protein>
<sequence>TQLTTPYEIVSPYASNYDLWLIRFVQDDENLYMVHPYYPPYVLTRGSGHKSFTITKMVFIDGPYEDEITSPEIEPSHKEVGGERVVNGGFDEDANWTTDGDWTIEGGKAVHTATGGTTLSQDTTEAATEIYKVIYTIDSITATKEITVSIGGANGTARGAAGTYTEYIVAADDGNLTFTPEDADTACVIDDVSVIRVITLTASADLFDTDHVGAFWRLNHTAVYGYVLIESYVSEKVVRAIVMSALDDAGTAVAAHREG</sequence>
<dbReference type="AlphaFoldDB" id="X1NW97"/>